<dbReference type="OrthoDB" id="61122at2"/>
<feature type="transmembrane region" description="Helical" evidence="7">
    <location>
        <begin position="41"/>
        <end position="63"/>
    </location>
</feature>
<keyword evidence="3" id="KW-1003">Cell membrane</keyword>
<keyword evidence="2 7" id="KW-0813">Transport</keyword>
<dbReference type="EMBL" id="QMIG01000003">
    <property type="protein sequence ID" value="RAW17481.1"/>
    <property type="molecule type" value="Genomic_DNA"/>
</dbReference>
<accession>A0A329QYZ0</accession>
<comment type="similarity">
    <text evidence="7">Belongs to the binding-protein-dependent transport system permease family.</text>
</comment>
<evidence type="ECO:0000256" key="2">
    <source>
        <dbReference type="ARBA" id="ARBA00022448"/>
    </source>
</evidence>
<proteinExistence type="inferred from homology"/>
<dbReference type="Gene3D" id="1.10.3720.10">
    <property type="entry name" value="MetI-like"/>
    <property type="match status" value="1"/>
</dbReference>
<dbReference type="RefSeq" id="WP_112257299.1">
    <property type="nucleotide sequence ID" value="NZ_QMIG01000003.1"/>
</dbReference>
<comment type="subcellular location">
    <subcellularLocation>
        <location evidence="1 7">Cell membrane</location>
        <topology evidence="1 7">Multi-pass membrane protein</topology>
    </subcellularLocation>
</comment>
<sequence length="317" mass="34800">MSTTTTMTHDHEPDGNGQPPRPVSPRRRTPGVGPGERAISFLNGGFLLFWALVTTLPLLWAMLSSFKTNGEFRTDPMGLPSGLEWDNFARAWSAANIGQYFLNSIIVISMSLTLTMLFGSMGAYVLARYDFPGNRLVYYVFVAGLVLPVFLALVPMFFVVRETGELPLIGPMLGLNSYLSLALVYVAFSMPFTVFFLTAFFRTLPSSVSEAAIMDGCSHFRLFFTIMLPMAKPGIVSLALFNFLGHWNQYVLPLVIMQDGDKRVLAQGLGTLAANTGFRADWTALFAGLVIALLPVLIVYILFQKQVQAGLTGGVLK</sequence>
<organism evidence="10 11">
    <name type="scientific">Phytoactinopolyspora halophila</name>
    <dbReference type="NCBI Taxonomy" id="1981511"/>
    <lineage>
        <taxon>Bacteria</taxon>
        <taxon>Bacillati</taxon>
        <taxon>Actinomycetota</taxon>
        <taxon>Actinomycetes</taxon>
        <taxon>Jiangellales</taxon>
        <taxon>Jiangellaceae</taxon>
        <taxon>Phytoactinopolyspora</taxon>
    </lineage>
</organism>
<keyword evidence="5 7" id="KW-1133">Transmembrane helix</keyword>
<dbReference type="SUPFAM" id="SSF161098">
    <property type="entry name" value="MetI-like"/>
    <property type="match status" value="1"/>
</dbReference>
<gene>
    <name evidence="10" type="ORF">DPM12_05600</name>
</gene>
<dbReference type="PANTHER" id="PTHR43744">
    <property type="entry name" value="ABC TRANSPORTER PERMEASE PROTEIN MG189-RELATED-RELATED"/>
    <property type="match status" value="1"/>
</dbReference>
<dbReference type="Pfam" id="PF00528">
    <property type="entry name" value="BPD_transp_1"/>
    <property type="match status" value="1"/>
</dbReference>
<dbReference type="InterPro" id="IPR035906">
    <property type="entry name" value="MetI-like_sf"/>
</dbReference>
<evidence type="ECO:0000256" key="1">
    <source>
        <dbReference type="ARBA" id="ARBA00004651"/>
    </source>
</evidence>
<dbReference type="Proteomes" id="UP000250462">
    <property type="component" value="Unassembled WGS sequence"/>
</dbReference>
<evidence type="ECO:0000313" key="11">
    <source>
        <dbReference type="Proteomes" id="UP000250462"/>
    </source>
</evidence>
<evidence type="ECO:0000256" key="7">
    <source>
        <dbReference type="RuleBase" id="RU363032"/>
    </source>
</evidence>
<dbReference type="InterPro" id="IPR000515">
    <property type="entry name" value="MetI-like"/>
</dbReference>
<evidence type="ECO:0000313" key="10">
    <source>
        <dbReference type="EMBL" id="RAW17481.1"/>
    </source>
</evidence>
<keyword evidence="11" id="KW-1185">Reference proteome</keyword>
<reference evidence="10 11" key="1">
    <citation type="submission" date="2018-06" db="EMBL/GenBank/DDBJ databases">
        <title>Phytoactinopolyspora halophila sp. nov., a novel halophilic actinomycete isolated from a saline soil in China.</title>
        <authorList>
            <person name="Tang S.-K."/>
        </authorList>
    </citation>
    <scope>NUCLEOTIDE SEQUENCE [LARGE SCALE GENOMIC DNA]</scope>
    <source>
        <strain evidence="10 11">YIM 96934</strain>
    </source>
</reference>
<feature type="transmembrane region" description="Helical" evidence="7">
    <location>
        <begin position="222"/>
        <end position="244"/>
    </location>
</feature>
<feature type="domain" description="ABC transmembrane type-1" evidence="9">
    <location>
        <begin position="101"/>
        <end position="303"/>
    </location>
</feature>
<feature type="transmembrane region" description="Helical" evidence="7">
    <location>
        <begin position="136"/>
        <end position="158"/>
    </location>
</feature>
<dbReference type="GO" id="GO:0005886">
    <property type="term" value="C:plasma membrane"/>
    <property type="evidence" value="ECO:0007669"/>
    <property type="project" value="UniProtKB-SubCell"/>
</dbReference>
<keyword evidence="4 7" id="KW-0812">Transmembrane</keyword>
<evidence type="ECO:0000256" key="6">
    <source>
        <dbReference type="ARBA" id="ARBA00023136"/>
    </source>
</evidence>
<protein>
    <submittedName>
        <fullName evidence="10">Carbohydrate ABC transporter permease</fullName>
    </submittedName>
</protein>
<evidence type="ECO:0000256" key="5">
    <source>
        <dbReference type="ARBA" id="ARBA00022989"/>
    </source>
</evidence>
<feature type="transmembrane region" description="Helical" evidence="7">
    <location>
        <begin position="282"/>
        <end position="303"/>
    </location>
</feature>
<evidence type="ECO:0000256" key="8">
    <source>
        <dbReference type="SAM" id="MobiDB-lite"/>
    </source>
</evidence>
<dbReference type="CDD" id="cd06261">
    <property type="entry name" value="TM_PBP2"/>
    <property type="match status" value="1"/>
</dbReference>
<dbReference type="PANTHER" id="PTHR43744:SF12">
    <property type="entry name" value="ABC TRANSPORTER PERMEASE PROTEIN MG189-RELATED"/>
    <property type="match status" value="1"/>
</dbReference>
<keyword evidence="6 7" id="KW-0472">Membrane</keyword>
<dbReference type="GO" id="GO:0055085">
    <property type="term" value="P:transmembrane transport"/>
    <property type="evidence" value="ECO:0007669"/>
    <property type="project" value="InterPro"/>
</dbReference>
<evidence type="ECO:0000256" key="4">
    <source>
        <dbReference type="ARBA" id="ARBA00022692"/>
    </source>
</evidence>
<feature type="transmembrane region" description="Helical" evidence="7">
    <location>
        <begin position="100"/>
        <end position="124"/>
    </location>
</feature>
<dbReference type="PROSITE" id="PS50928">
    <property type="entry name" value="ABC_TM1"/>
    <property type="match status" value="1"/>
</dbReference>
<comment type="caution">
    <text evidence="10">The sequence shown here is derived from an EMBL/GenBank/DDBJ whole genome shotgun (WGS) entry which is preliminary data.</text>
</comment>
<dbReference type="AlphaFoldDB" id="A0A329QYZ0"/>
<name>A0A329QYZ0_9ACTN</name>
<feature type="region of interest" description="Disordered" evidence="8">
    <location>
        <begin position="1"/>
        <end position="32"/>
    </location>
</feature>
<feature type="transmembrane region" description="Helical" evidence="7">
    <location>
        <begin position="178"/>
        <end position="201"/>
    </location>
</feature>
<evidence type="ECO:0000256" key="3">
    <source>
        <dbReference type="ARBA" id="ARBA00022475"/>
    </source>
</evidence>
<evidence type="ECO:0000259" key="9">
    <source>
        <dbReference type="PROSITE" id="PS50928"/>
    </source>
</evidence>